<proteinExistence type="predicted"/>
<evidence type="ECO:0000313" key="2">
    <source>
        <dbReference type="EMBL" id="KAK2079722.1"/>
    </source>
</evidence>
<organism evidence="2 3">
    <name type="scientific">Prototheca wickerhamii</name>
    <dbReference type="NCBI Taxonomy" id="3111"/>
    <lineage>
        <taxon>Eukaryota</taxon>
        <taxon>Viridiplantae</taxon>
        <taxon>Chlorophyta</taxon>
        <taxon>core chlorophytes</taxon>
        <taxon>Trebouxiophyceae</taxon>
        <taxon>Chlorellales</taxon>
        <taxon>Chlorellaceae</taxon>
        <taxon>Prototheca</taxon>
    </lineage>
</organism>
<gene>
    <name evidence="2" type="ORF">QBZ16_002117</name>
</gene>
<dbReference type="Proteomes" id="UP001255856">
    <property type="component" value="Unassembled WGS sequence"/>
</dbReference>
<dbReference type="AlphaFoldDB" id="A0AAD9IP25"/>
<keyword evidence="3" id="KW-1185">Reference proteome</keyword>
<protein>
    <submittedName>
        <fullName evidence="2">Uncharacterized protein</fullName>
    </submittedName>
</protein>
<sequence>MNCSPDMACELEGVNNSCGEVLRRKYLFELVMLALVEQQLLDRHGQGNWAVYSIPEHSYARAEFIAFSEFHADTPSGKAQTSNGARTRPLSRGPVSPLALIGRHKGVEKRSRAKRVAGAMEHGPALGLQKRLRYNNESDTAPMQ</sequence>
<accession>A0AAD9IP25</accession>
<comment type="caution">
    <text evidence="2">The sequence shown here is derived from an EMBL/GenBank/DDBJ whole genome shotgun (WGS) entry which is preliminary data.</text>
</comment>
<dbReference type="EMBL" id="JASFZW010000002">
    <property type="protein sequence ID" value="KAK2079722.1"/>
    <property type="molecule type" value="Genomic_DNA"/>
</dbReference>
<feature type="region of interest" description="Disordered" evidence="1">
    <location>
        <begin position="74"/>
        <end position="97"/>
    </location>
</feature>
<reference evidence="2" key="1">
    <citation type="submission" date="2021-01" db="EMBL/GenBank/DDBJ databases">
        <authorList>
            <person name="Eckstrom K.M.E."/>
        </authorList>
    </citation>
    <scope>NUCLEOTIDE SEQUENCE</scope>
    <source>
        <strain evidence="2">UVCC 0001</strain>
    </source>
</reference>
<name>A0AAD9IP25_PROWI</name>
<evidence type="ECO:0000256" key="1">
    <source>
        <dbReference type="SAM" id="MobiDB-lite"/>
    </source>
</evidence>
<evidence type="ECO:0000313" key="3">
    <source>
        <dbReference type="Proteomes" id="UP001255856"/>
    </source>
</evidence>